<feature type="transmembrane region" description="Helical" evidence="1">
    <location>
        <begin position="237"/>
        <end position="257"/>
    </location>
</feature>
<evidence type="ECO:0000256" key="1">
    <source>
        <dbReference type="SAM" id="Phobius"/>
    </source>
</evidence>
<name>A0A9D1IHC0_9BURK</name>
<dbReference type="InterPro" id="IPR037185">
    <property type="entry name" value="EmrE-like"/>
</dbReference>
<dbReference type="AlphaFoldDB" id="A0A9D1IHC0"/>
<dbReference type="PANTHER" id="PTHR22911">
    <property type="entry name" value="ACYL-MALONYL CONDENSING ENZYME-RELATED"/>
    <property type="match status" value="1"/>
</dbReference>
<keyword evidence="1" id="KW-0812">Transmembrane</keyword>
<feature type="domain" description="EamA" evidence="2">
    <location>
        <begin position="7"/>
        <end position="134"/>
    </location>
</feature>
<reference evidence="3" key="1">
    <citation type="submission" date="2020-10" db="EMBL/GenBank/DDBJ databases">
        <authorList>
            <person name="Gilroy R."/>
        </authorList>
    </citation>
    <scope>NUCLEOTIDE SEQUENCE</scope>
    <source>
        <strain evidence="3">7463</strain>
    </source>
</reference>
<feature type="transmembrane region" description="Helical" evidence="1">
    <location>
        <begin position="263"/>
        <end position="284"/>
    </location>
</feature>
<gene>
    <name evidence="3" type="ORF">IAC56_03340</name>
</gene>
<keyword evidence="1" id="KW-1133">Transmembrane helix</keyword>
<organism evidence="3 4">
    <name type="scientific">Candidatus Aphodousia faecigallinarum</name>
    <dbReference type="NCBI Taxonomy" id="2840677"/>
    <lineage>
        <taxon>Bacteria</taxon>
        <taxon>Pseudomonadati</taxon>
        <taxon>Pseudomonadota</taxon>
        <taxon>Betaproteobacteria</taxon>
        <taxon>Burkholderiales</taxon>
        <taxon>Sutterellaceae</taxon>
        <taxon>Sutterellaceae incertae sedis</taxon>
        <taxon>Candidatus Aphodousia</taxon>
    </lineage>
</organism>
<evidence type="ECO:0000313" key="3">
    <source>
        <dbReference type="EMBL" id="HIU37292.1"/>
    </source>
</evidence>
<feature type="transmembrane region" description="Helical" evidence="1">
    <location>
        <begin position="142"/>
        <end position="161"/>
    </location>
</feature>
<feature type="transmembrane region" description="Helical" evidence="1">
    <location>
        <begin position="173"/>
        <end position="196"/>
    </location>
</feature>
<proteinExistence type="predicted"/>
<dbReference type="Pfam" id="PF00892">
    <property type="entry name" value="EamA"/>
    <property type="match status" value="2"/>
</dbReference>
<sequence length="301" mass="33972">MLSYAFIALHLSILFAGFTGVLGRLITLNEGLLVWYRVMMASGFFLLYLAISRGQIRLGFKDIFRIAWVGLLLSIHWLLFYGSIKYSNVSIGVVCFASVGFFTAIIDPFWSKRAFSIREVAFSLLTILGIALIFHFDTRYQVGIILGILSAIAASVLTIETRRVGSDYPPMTFLFYEVLSSFVIMSAILPIYLAIFPVETIAPSVSDLIYLLLLSSFCTVGLFYFQLEALKDLSAFTVNLSFNLEPVYSIILAMIIFHEAKDLNFSFYIGLFLICLSVLLQSYFHWKSYQKLQKSAAARAR</sequence>
<dbReference type="PANTHER" id="PTHR22911:SF79">
    <property type="entry name" value="MOBA-LIKE NTP TRANSFERASE DOMAIN-CONTAINING PROTEIN"/>
    <property type="match status" value="1"/>
</dbReference>
<protein>
    <submittedName>
        <fullName evidence="3">DMT family transporter</fullName>
    </submittedName>
</protein>
<evidence type="ECO:0000313" key="4">
    <source>
        <dbReference type="Proteomes" id="UP000824083"/>
    </source>
</evidence>
<feature type="transmembrane region" description="Helical" evidence="1">
    <location>
        <begin position="90"/>
        <end position="110"/>
    </location>
</feature>
<dbReference type="InterPro" id="IPR000620">
    <property type="entry name" value="EamA_dom"/>
</dbReference>
<reference evidence="3" key="2">
    <citation type="journal article" date="2021" name="PeerJ">
        <title>Extensive microbial diversity within the chicken gut microbiome revealed by metagenomics and culture.</title>
        <authorList>
            <person name="Gilroy R."/>
            <person name="Ravi A."/>
            <person name="Getino M."/>
            <person name="Pursley I."/>
            <person name="Horton D.L."/>
            <person name="Alikhan N.F."/>
            <person name="Baker D."/>
            <person name="Gharbi K."/>
            <person name="Hall N."/>
            <person name="Watson M."/>
            <person name="Adriaenssens E.M."/>
            <person name="Foster-Nyarko E."/>
            <person name="Jarju S."/>
            <person name="Secka A."/>
            <person name="Antonio M."/>
            <person name="Oren A."/>
            <person name="Chaudhuri R.R."/>
            <person name="La Ragione R."/>
            <person name="Hildebrand F."/>
            <person name="Pallen M.J."/>
        </authorList>
    </citation>
    <scope>NUCLEOTIDE SEQUENCE</scope>
    <source>
        <strain evidence="3">7463</strain>
    </source>
</reference>
<dbReference type="GO" id="GO:0016020">
    <property type="term" value="C:membrane"/>
    <property type="evidence" value="ECO:0007669"/>
    <property type="project" value="InterPro"/>
</dbReference>
<comment type="caution">
    <text evidence="3">The sequence shown here is derived from an EMBL/GenBank/DDBJ whole genome shotgun (WGS) entry which is preliminary data.</text>
</comment>
<dbReference type="SUPFAM" id="SSF103481">
    <property type="entry name" value="Multidrug resistance efflux transporter EmrE"/>
    <property type="match status" value="2"/>
</dbReference>
<feature type="transmembrane region" description="Helical" evidence="1">
    <location>
        <begin position="33"/>
        <end position="51"/>
    </location>
</feature>
<dbReference type="Proteomes" id="UP000824083">
    <property type="component" value="Unassembled WGS sequence"/>
</dbReference>
<keyword evidence="1" id="KW-0472">Membrane</keyword>
<dbReference type="EMBL" id="DVMY01000057">
    <property type="protein sequence ID" value="HIU37292.1"/>
    <property type="molecule type" value="Genomic_DNA"/>
</dbReference>
<feature type="domain" description="EamA" evidence="2">
    <location>
        <begin position="142"/>
        <end position="280"/>
    </location>
</feature>
<feature type="transmembrane region" description="Helical" evidence="1">
    <location>
        <begin position="63"/>
        <end position="84"/>
    </location>
</feature>
<feature type="transmembrane region" description="Helical" evidence="1">
    <location>
        <begin position="117"/>
        <end position="136"/>
    </location>
</feature>
<evidence type="ECO:0000259" key="2">
    <source>
        <dbReference type="Pfam" id="PF00892"/>
    </source>
</evidence>
<feature type="transmembrane region" description="Helical" evidence="1">
    <location>
        <begin position="208"/>
        <end position="225"/>
    </location>
</feature>
<accession>A0A9D1IHC0</accession>